<organism evidence="2">
    <name type="scientific">candidate division WOR-3 bacterium</name>
    <dbReference type="NCBI Taxonomy" id="2052148"/>
    <lineage>
        <taxon>Bacteria</taxon>
        <taxon>Bacteria division WOR-3</taxon>
    </lineage>
</organism>
<evidence type="ECO:0000256" key="1">
    <source>
        <dbReference type="SAM" id="Phobius"/>
    </source>
</evidence>
<keyword evidence="1" id="KW-1133">Transmembrane helix</keyword>
<keyword evidence="1" id="KW-0812">Transmembrane</keyword>
<sequence length="121" mass="14140">MKILHIIFSLSVLILGIFYLKLAVAKAGIWTYPFKRYRQFSFWLFFLALISFIFGKFIKDVKRMPGHNFLGILVLIILLLSLIWEERNYKGRLLPTQTLQPYLTLLGLSLIIAQIFLALFS</sequence>
<protein>
    <submittedName>
        <fullName evidence="2">Uncharacterized protein</fullName>
    </submittedName>
</protein>
<gene>
    <name evidence="2" type="ORF">ENU74_02720</name>
</gene>
<proteinExistence type="predicted"/>
<dbReference type="AlphaFoldDB" id="A0A7V3ZUL5"/>
<accession>A0A7V3ZUL5</accession>
<feature type="transmembrane region" description="Helical" evidence="1">
    <location>
        <begin position="41"/>
        <end position="58"/>
    </location>
</feature>
<keyword evidence="1" id="KW-0472">Membrane</keyword>
<evidence type="ECO:0000313" key="2">
    <source>
        <dbReference type="EMBL" id="HGK63491.1"/>
    </source>
</evidence>
<name>A0A7V3ZUL5_UNCW3</name>
<dbReference type="EMBL" id="DTDR01000072">
    <property type="protein sequence ID" value="HGK63491.1"/>
    <property type="molecule type" value="Genomic_DNA"/>
</dbReference>
<comment type="caution">
    <text evidence="2">The sequence shown here is derived from an EMBL/GenBank/DDBJ whole genome shotgun (WGS) entry which is preliminary data.</text>
</comment>
<reference evidence="2" key="1">
    <citation type="journal article" date="2020" name="mSystems">
        <title>Genome- and Community-Level Interaction Insights into Carbon Utilization and Element Cycling Functions of Hydrothermarchaeota in Hydrothermal Sediment.</title>
        <authorList>
            <person name="Zhou Z."/>
            <person name="Liu Y."/>
            <person name="Xu W."/>
            <person name="Pan J."/>
            <person name="Luo Z.H."/>
            <person name="Li M."/>
        </authorList>
    </citation>
    <scope>NUCLEOTIDE SEQUENCE [LARGE SCALE GENOMIC DNA]</scope>
    <source>
        <strain evidence="2">SpSt-697</strain>
    </source>
</reference>
<feature type="transmembrane region" description="Helical" evidence="1">
    <location>
        <begin position="99"/>
        <end position="120"/>
    </location>
</feature>
<feature type="transmembrane region" description="Helical" evidence="1">
    <location>
        <begin position="65"/>
        <end position="84"/>
    </location>
</feature>